<proteinExistence type="predicted"/>
<dbReference type="EMBL" id="LC779065">
    <property type="protein sequence ID" value="BES79780.1"/>
    <property type="molecule type" value="Genomic_DNA"/>
</dbReference>
<accession>A0AA86MGT0</accession>
<dbReference type="Proteomes" id="UP001304813">
    <property type="component" value="Segment"/>
</dbReference>
<evidence type="ECO:0000313" key="1">
    <source>
        <dbReference type="EMBL" id="BES79780.1"/>
    </source>
</evidence>
<organism evidence="1 2">
    <name type="scientific">Yersinia phage vB_Yru_GN1</name>
    <dbReference type="NCBI Taxonomy" id="3074381"/>
    <lineage>
        <taxon>Viruses</taxon>
        <taxon>Duplodnaviria</taxon>
        <taxon>Heunggongvirae</taxon>
        <taxon>Uroviricota</taxon>
        <taxon>Caudoviricetes</taxon>
        <taxon>Caudoviricetes incertae sedis</taxon>
        <taxon>Sepahanvirus</taxon>
        <taxon>Sepahanvirus vB-Yru-GN1</taxon>
    </lineage>
</organism>
<evidence type="ECO:0000313" key="2">
    <source>
        <dbReference type="Proteomes" id="UP001304813"/>
    </source>
</evidence>
<name>A0AA86MGT0_9CAUD</name>
<keyword evidence="2" id="KW-1185">Reference proteome</keyword>
<reference evidence="1 2" key="1">
    <citation type="submission" date="2023-09" db="EMBL/GenBank/DDBJ databases">
        <title>Analysis of phage genome (vB_Yru_GN1) of the bacterium (Yersinia ruckeri).</title>
        <authorList>
            <person name="Ganjoor M.S."/>
            <person name="Bouzari M."/>
            <person name="Soleimani-Delfan A."/>
        </authorList>
    </citation>
    <scope>NUCLEOTIDE SEQUENCE [LARGE SCALE GENOMIC DNA]</scope>
    <source>
        <strain evidence="2">vB_Yru_GN1</strain>
    </source>
</reference>
<sequence>MGNPKEFICDLTYHKAPAITDGDNDQIYRWRYYSYGDALDVWKKVGVVPEKMLHSRVADKDGNWLGPISHDCLPDYSCCEESLLAPDYERGNYVDGCLEVRSNMDRNFTLKMWITNAKKYEQDPYSILAIRRFSTPENGKLM</sequence>
<protein>
    <submittedName>
        <fullName evidence="1">Uncharacterized protein</fullName>
    </submittedName>
</protein>